<dbReference type="STRING" id="300112.A0A4S2J9N4"/>
<dbReference type="InterPro" id="IPR012576">
    <property type="entry name" value="NDUFB3"/>
</dbReference>
<keyword evidence="7" id="KW-0812">Transmembrane</keyword>
<evidence type="ECO:0000256" key="8">
    <source>
        <dbReference type="ARBA" id="ARBA00022792"/>
    </source>
</evidence>
<comment type="subcellular location">
    <subcellularLocation>
        <location evidence="2">Mitochondrion inner membrane</location>
        <topology evidence="2">Single-pass membrane protein</topology>
        <orientation evidence="2">Matrix side</orientation>
    </subcellularLocation>
</comment>
<evidence type="ECO:0000313" key="16">
    <source>
        <dbReference type="Proteomes" id="UP000310200"/>
    </source>
</evidence>
<dbReference type="AlphaFoldDB" id="A0A4S2J9N4"/>
<keyword evidence="9" id="KW-0249">Electron transport</keyword>
<keyword evidence="11" id="KW-0496">Mitochondrion</keyword>
<dbReference type="GO" id="GO:0022900">
    <property type="term" value="P:electron transport chain"/>
    <property type="evidence" value="ECO:0007669"/>
    <property type="project" value="InterPro"/>
</dbReference>
<sequence length="104" mass="12079">MGGHDAHHNAPPYKIPSPDIYKVENVPELKRVQEKLAKRGLRDPWLRNYVWRYDRSQSSYMRALVTLTRGWRIGVPAFLITIAVEQYFGIDYSGHGSHHGDDHH</sequence>
<comment type="function">
    <text evidence="1">Accessory subunit of the mitochondrial membrane respiratory chain NADH dehydrogenase (Complex I), that is believed not to be involved in catalysis. Complex I functions in the transfer of electrons from NADH to the respiratory chain. The immediate electron acceptor for the enzyme is believed to be ubiquinone.</text>
</comment>
<keyword evidence="15" id="KW-0830">Ubiquinone</keyword>
<evidence type="ECO:0000256" key="4">
    <source>
        <dbReference type="ARBA" id="ARBA00018680"/>
    </source>
</evidence>
<dbReference type="PANTHER" id="PTHR15082">
    <property type="entry name" value="NADH-UBIQUINONE OXIDOREDUCTASE B12 SUBUNIT"/>
    <property type="match status" value="1"/>
</dbReference>
<dbReference type="Proteomes" id="UP000310200">
    <property type="component" value="Unassembled WGS sequence"/>
</dbReference>
<protein>
    <recommendedName>
        <fullName evidence="4">NADH dehydrogenase [ubiquinone] 1 beta subcomplex subunit 3</fullName>
    </recommendedName>
    <alternativeName>
        <fullName evidence="13">Complex I-B12</fullName>
    </alternativeName>
    <alternativeName>
        <fullName evidence="14">NADH-ubiquinone oxidoreductase B12 subunit</fullName>
    </alternativeName>
</protein>
<evidence type="ECO:0000256" key="2">
    <source>
        <dbReference type="ARBA" id="ARBA00004298"/>
    </source>
</evidence>
<evidence type="ECO:0000256" key="11">
    <source>
        <dbReference type="ARBA" id="ARBA00023128"/>
    </source>
</evidence>
<name>A0A4S2J9N4_9HYME</name>
<keyword evidence="6" id="KW-0679">Respiratory chain</keyword>
<evidence type="ECO:0000256" key="5">
    <source>
        <dbReference type="ARBA" id="ARBA00022448"/>
    </source>
</evidence>
<evidence type="ECO:0000256" key="12">
    <source>
        <dbReference type="ARBA" id="ARBA00023136"/>
    </source>
</evidence>
<evidence type="ECO:0000256" key="6">
    <source>
        <dbReference type="ARBA" id="ARBA00022660"/>
    </source>
</evidence>
<dbReference type="EMBL" id="QBLH01003970">
    <property type="protein sequence ID" value="TGZ32012.1"/>
    <property type="molecule type" value="Genomic_DNA"/>
</dbReference>
<organism evidence="15 16">
    <name type="scientific">Temnothorax longispinosus</name>
    <dbReference type="NCBI Taxonomy" id="300112"/>
    <lineage>
        <taxon>Eukaryota</taxon>
        <taxon>Metazoa</taxon>
        <taxon>Ecdysozoa</taxon>
        <taxon>Arthropoda</taxon>
        <taxon>Hexapoda</taxon>
        <taxon>Insecta</taxon>
        <taxon>Pterygota</taxon>
        <taxon>Neoptera</taxon>
        <taxon>Endopterygota</taxon>
        <taxon>Hymenoptera</taxon>
        <taxon>Apocrita</taxon>
        <taxon>Aculeata</taxon>
        <taxon>Formicoidea</taxon>
        <taxon>Formicidae</taxon>
        <taxon>Myrmicinae</taxon>
        <taxon>Temnothorax</taxon>
    </lineage>
</organism>
<keyword evidence="16" id="KW-1185">Reference proteome</keyword>
<evidence type="ECO:0000256" key="14">
    <source>
        <dbReference type="ARBA" id="ARBA00032688"/>
    </source>
</evidence>
<dbReference type="PANTHER" id="PTHR15082:SF2">
    <property type="entry name" value="NADH DEHYDROGENASE [UBIQUINONE] 1 BETA SUBCOMPLEX SUBUNIT 3"/>
    <property type="match status" value="1"/>
</dbReference>
<dbReference type="GO" id="GO:0005743">
    <property type="term" value="C:mitochondrial inner membrane"/>
    <property type="evidence" value="ECO:0007669"/>
    <property type="project" value="UniProtKB-SubCell"/>
</dbReference>
<gene>
    <name evidence="15" type="ORF">DBV15_03809</name>
</gene>
<accession>A0A4S2J9N4</accession>
<keyword evidence="8" id="KW-0999">Mitochondrion inner membrane</keyword>
<dbReference type="GO" id="GO:0032981">
    <property type="term" value="P:mitochondrial respiratory chain complex I assembly"/>
    <property type="evidence" value="ECO:0007669"/>
    <property type="project" value="TreeGrafter"/>
</dbReference>
<comment type="similarity">
    <text evidence="3">Belongs to the complex I NDUFB3 subunit family.</text>
</comment>
<keyword evidence="5" id="KW-0813">Transport</keyword>
<proteinExistence type="inferred from homology"/>
<evidence type="ECO:0000256" key="7">
    <source>
        <dbReference type="ARBA" id="ARBA00022692"/>
    </source>
</evidence>
<evidence type="ECO:0000256" key="1">
    <source>
        <dbReference type="ARBA" id="ARBA00003195"/>
    </source>
</evidence>
<comment type="caution">
    <text evidence="15">The sequence shown here is derived from an EMBL/GenBank/DDBJ whole genome shotgun (WGS) entry which is preliminary data.</text>
</comment>
<keyword evidence="12" id="KW-0472">Membrane</keyword>
<evidence type="ECO:0000256" key="9">
    <source>
        <dbReference type="ARBA" id="ARBA00022982"/>
    </source>
</evidence>
<reference evidence="15 16" key="1">
    <citation type="journal article" date="2019" name="Philos. Trans. R. Soc. Lond., B, Biol. Sci.">
        <title>Ant behaviour and brain gene expression of defending hosts depend on the ecological success of the intruding social parasite.</title>
        <authorList>
            <person name="Kaur R."/>
            <person name="Stoldt M."/>
            <person name="Jongepier E."/>
            <person name="Feldmeyer B."/>
            <person name="Menzel F."/>
            <person name="Bornberg-Bauer E."/>
            <person name="Foitzik S."/>
        </authorList>
    </citation>
    <scope>NUCLEOTIDE SEQUENCE [LARGE SCALE GENOMIC DNA]</scope>
    <source>
        <tissue evidence="15">Whole body</tissue>
    </source>
</reference>
<evidence type="ECO:0000256" key="10">
    <source>
        <dbReference type="ARBA" id="ARBA00022989"/>
    </source>
</evidence>
<dbReference type="Pfam" id="PF08122">
    <property type="entry name" value="NDUF_B12"/>
    <property type="match status" value="1"/>
</dbReference>
<evidence type="ECO:0000256" key="13">
    <source>
        <dbReference type="ARBA" id="ARBA00030217"/>
    </source>
</evidence>
<keyword evidence="10" id="KW-1133">Transmembrane helix</keyword>
<evidence type="ECO:0000313" key="15">
    <source>
        <dbReference type="EMBL" id="TGZ32012.1"/>
    </source>
</evidence>
<evidence type="ECO:0000256" key="3">
    <source>
        <dbReference type="ARBA" id="ARBA00005667"/>
    </source>
</evidence>